<accession>A0A934QMH2</accession>
<keyword evidence="2" id="KW-1185">Reference proteome</keyword>
<name>A0A934QMH2_9PROT</name>
<protein>
    <submittedName>
        <fullName evidence="1">Uncharacterized protein</fullName>
    </submittedName>
</protein>
<gene>
    <name evidence="1" type="ORF">CKO21_18505</name>
</gene>
<evidence type="ECO:0000313" key="1">
    <source>
        <dbReference type="EMBL" id="MBK1699242.1"/>
    </source>
</evidence>
<sequence>MFLKPHIQTDFSEKDIIYEAMGDIVQEFVVAAEWGEGPEGTPKVGKLHLMSVSLIDMTHELPGGDPDVQSLYDLRFGLVEKEVDNDFIVSAPAFDRETANRIISEDDRPVVLSLILKATRQLVRTANADAITMSTFDVHLPERALTKYRRISDVVCGIGYRLHDSYVDDQGRSRWVFVREKIALSSVRT</sequence>
<evidence type="ECO:0000313" key="2">
    <source>
        <dbReference type="Proteomes" id="UP000778970"/>
    </source>
</evidence>
<comment type="caution">
    <text evidence="1">The sequence shown here is derived from an EMBL/GenBank/DDBJ whole genome shotgun (WGS) entry which is preliminary data.</text>
</comment>
<reference evidence="1" key="2">
    <citation type="journal article" date="2020" name="Microorganisms">
        <title>Osmotic Adaptation and Compatible Solute Biosynthesis of Phototrophic Bacteria as Revealed from Genome Analyses.</title>
        <authorList>
            <person name="Imhoff J.F."/>
            <person name="Rahn T."/>
            <person name="Kunzel S."/>
            <person name="Keller A."/>
            <person name="Neulinger S.C."/>
        </authorList>
    </citation>
    <scope>NUCLEOTIDE SEQUENCE</scope>
    <source>
        <strain evidence="1">DSM 9154</strain>
    </source>
</reference>
<dbReference type="EMBL" id="NRRE01000035">
    <property type="protein sequence ID" value="MBK1699242.1"/>
    <property type="molecule type" value="Genomic_DNA"/>
</dbReference>
<reference evidence="1" key="1">
    <citation type="submission" date="2017-08" db="EMBL/GenBank/DDBJ databases">
        <authorList>
            <person name="Imhoff J.F."/>
            <person name="Rahn T."/>
            <person name="Kuenzel S."/>
            <person name="Neulinger S.C."/>
        </authorList>
    </citation>
    <scope>NUCLEOTIDE SEQUENCE</scope>
    <source>
        <strain evidence="1">DSM 9154</strain>
    </source>
</reference>
<dbReference type="Proteomes" id="UP000778970">
    <property type="component" value="Unassembled WGS sequence"/>
</dbReference>
<organism evidence="1 2">
    <name type="scientific">Rhodovibrio salinarum</name>
    <dbReference type="NCBI Taxonomy" id="1087"/>
    <lineage>
        <taxon>Bacteria</taxon>
        <taxon>Pseudomonadati</taxon>
        <taxon>Pseudomonadota</taxon>
        <taxon>Alphaproteobacteria</taxon>
        <taxon>Rhodospirillales</taxon>
        <taxon>Rhodovibrionaceae</taxon>
        <taxon>Rhodovibrio</taxon>
    </lineage>
</organism>
<dbReference type="AlphaFoldDB" id="A0A934QMH2"/>
<proteinExistence type="predicted"/>
<dbReference type="RefSeq" id="WP_027289696.1">
    <property type="nucleotide sequence ID" value="NZ_NRRE01000035.1"/>
</dbReference>